<dbReference type="Proteomes" id="UP000316777">
    <property type="component" value="Segment"/>
</dbReference>
<dbReference type="EMBL" id="MK937592">
    <property type="protein sequence ID" value="QDH91808.1"/>
    <property type="molecule type" value="Genomic_DNA"/>
</dbReference>
<organism evidence="1 2">
    <name type="scientific">Mycobacterium phage Phrappuccino</name>
    <dbReference type="NCBI Taxonomy" id="2591223"/>
    <lineage>
        <taxon>Viruses</taxon>
        <taxon>Duplodnaviria</taxon>
        <taxon>Heunggongvirae</taxon>
        <taxon>Uroviricota</taxon>
        <taxon>Caudoviricetes</taxon>
        <taxon>Phrappuccinovirus</taxon>
        <taxon>Phrappuccinovirus phrappuccino</taxon>
        <taxon>Phreappuccinovirus Phrappuccino</taxon>
    </lineage>
</organism>
<dbReference type="KEGG" id="vg:64767054"/>
<evidence type="ECO:0000313" key="2">
    <source>
        <dbReference type="Proteomes" id="UP000316777"/>
    </source>
</evidence>
<dbReference type="RefSeq" id="YP_010059822.1">
    <property type="nucleotide sequence ID" value="NC_054727.1"/>
</dbReference>
<keyword evidence="2" id="KW-1185">Reference proteome</keyword>
<proteinExistence type="predicted"/>
<protein>
    <recommendedName>
        <fullName evidence="3">DUF4185 domain-containing protein</fullName>
    </recommendedName>
</protein>
<sequence>MGTVRTQTSATSLDADGITEVTATRTDGMGHRGIIYDAETLAAAVPVHFHPLTPGRYLMAFAERWHGAIPSESDPGAFTDYARDLTPGWIIVGASGTRTPPGRGMAIPGATGQLTAACSRGNTYLYVLTSSLDGLQARVQLFRWSPDRDIVVAVSEEILPRVGNVVFDLGLFLTGTQLTFVGSDRLTGQLFFARKPWGRIGANRTAMRGQDRSEIDDPSWQYYTGTGWSRDPGELAPLPMTSHGPVSMAAYRDTIYLAVVGEQEDERLGQVWASTKGRPYRSVGEPVSLGTTGEGYVGAGLQLQPQLRAQASELSIPYVTTVHEIDGDAHRLNTSWGLWQVLT</sequence>
<gene>
    <name evidence="1" type="primary">133</name>
    <name evidence="1" type="ORF">SEA_PHRAPPUCCINO_133</name>
</gene>
<name>A0A514DDY3_9CAUD</name>
<evidence type="ECO:0008006" key="3">
    <source>
        <dbReference type="Google" id="ProtNLM"/>
    </source>
</evidence>
<evidence type="ECO:0000313" key="1">
    <source>
        <dbReference type="EMBL" id="QDH91808.1"/>
    </source>
</evidence>
<dbReference type="GeneID" id="64767054"/>
<accession>A0A514DDY3</accession>
<reference evidence="1 2" key="1">
    <citation type="submission" date="2019-05" db="EMBL/GenBank/DDBJ databases">
        <authorList>
            <person name="Pope W.H."/>
            <person name="Garlena R.A."/>
            <person name="Russell D.A."/>
            <person name="Jacobs-Sera D."/>
            <person name="Hatfull G.F."/>
        </authorList>
    </citation>
    <scope>NUCLEOTIDE SEQUENCE [LARGE SCALE GENOMIC DNA]</scope>
</reference>